<evidence type="ECO:0000256" key="2">
    <source>
        <dbReference type="ARBA" id="ARBA00022452"/>
    </source>
</evidence>
<dbReference type="PANTHER" id="PTHR30026">
    <property type="entry name" value="OUTER MEMBRANE PROTEIN TOLC"/>
    <property type="match status" value="1"/>
</dbReference>
<evidence type="ECO:0000256" key="6">
    <source>
        <dbReference type="SAM" id="Coils"/>
    </source>
</evidence>
<reference evidence="7 8" key="1">
    <citation type="submission" date="2024-03" db="EMBL/GenBank/DDBJ databases">
        <title>Community enrichment and isolation of bacterial strains for fucoidan degradation.</title>
        <authorList>
            <person name="Sichert A."/>
        </authorList>
    </citation>
    <scope>NUCLEOTIDE SEQUENCE [LARGE SCALE GENOMIC DNA]</scope>
    <source>
        <strain evidence="7 8">AS76</strain>
    </source>
</reference>
<proteinExistence type="predicted"/>
<keyword evidence="2" id="KW-1134">Transmembrane beta strand</keyword>
<evidence type="ECO:0000256" key="3">
    <source>
        <dbReference type="ARBA" id="ARBA00022692"/>
    </source>
</evidence>
<dbReference type="EMBL" id="JBBMRA010000001">
    <property type="protein sequence ID" value="MEM5535088.1"/>
    <property type="molecule type" value="Genomic_DNA"/>
</dbReference>
<dbReference type="Proteomes" id="UP001449225">
    <property type="component" value="Unassembled WGS sequence"/>
</dbReference>
<evidence type="ECO:0000256" key="5">
    <source>
        <dbReference type="ARBA" id="ARBA00023237"/>
    </source>
</evidence>
<evidence type="ECO:0000256" key="4">
    <source>
        <dbReference type="ARBA" id="ARBA00023136"/>
    </source>
</evidence>
<dbReference type="InterPro" id="IPR051906">
    <property type="entry name" value="TolC-like"/>
</dbReference>
<keyword evidence="8" id="KW-1185">Reference proteome</keyword>
<protein>
    <submittedName>
        <fullName evidence="7">TolC family protein</fullName>
    </submittedName>
</protein>
<name>A0ABU9TMZ8_9GAMM</name>
<gene>
    <name evidence="7" type="ORF">WNY58_01665</name>
</gene>
<sequence length="435" mass="49583">MPILPIFIVVLCATLITPAYASLSLDEAISNAISHDRWIDSNRYQEHAIRSDAIASGQLPDPKVRVALANLPTDSFDFNQENMTQLQLGISQQFSRGDSLEIKQRQLSLMADQKPLERHERRALIKQKVGQLWVLLHQHQAQAQLLKANQSLFQELVAISQAHYRSGNLQRYELLDAELKMTQLHDRLAKLEQLKNQTRHQLLEWLTVPDELDALPTELPEIPILLTQQQLKSEAQVDKVLLKHPLLQQFEQRVEIQQKAVDLADEAYKPSFKVDAGYGYRDDMPNGMDRADFFSMALTFDLPIFPEKRQDATRNAAIGQREAVKEQRFLKARQIKTTFGFELANLAGLEQRLSIYDRGLLRQLKEKRSAALQAYGASTARFNDVSAAALSELEIKLQKIALTHERAATLLRLNYLLAGIDPELQRQSSRPLELK</sequence>
<accession>A0ABU9TMZ8</accession>
<evidence type="ECO:0000313" key="7">
    <source>
        <dbReference type="EMBL" id="MEM5535088.1"/>
    </source>
</evidence>
<dbReference type="PANTHER" id="PTHR30026:SF20">
    <property type="entry name" value="OUTER MEMBRANE PROTEIN TOLC"/>
    <property type="match status" value="1"/>
</dbReference>
<keyword evidence="6" id="KW-0175">Coiled coil</keyword>
<evidence type="ECO:0000256" key="1">
    <source>
        <dbReference type="ARBA" id="ARBA00004442"/>
    </source>
</evidence>
<evidence type="ECO:0000313" key="8">
    <source>
        <dbReference type="Proteomes" id="UP001449225"/>
    </source>
</evidence>
<keyword evidence="4" id="KW-0472">Membrane</keyword>
<keyword evidence="5" id="KW-0998">Cell outer membrane</keyword>
<organism evidence="7 8">
    <name type="scientific">Neptuniibacter pectenicola</name>
    <dbReference type="NCBI Taxonomy" id="1806669"/>
    <lineage>
        <taxon>Bacteria</taxon>
        <taxon>Pseudomonadati</taxon>
        <taxon>Pseudomonadota</taxon>
        <taxon>Gammaproteobacteria</taxon>
        <taxon>Oceanospirillales</taxon>
        <taxon>Oceanospirillaceae</taxon>
        <taxon>Neptuniibacter</taxon>
    </lineage>
</organism>
<dbReference type="SUPFAM" id="SSF56954">
    <property type="entry name" value="Outer membrane efflux proteins (OEP)"/>
    <property type="match status" value="1"/>
</dbReference>
<comment type="subcellular location">
    <subcellularLocation>
        <location evidence="1">Cell outer membrane</location>
    </subcellularLocation>
</comment>
<comment type="caution">
    <text evidence="7">The sequence shown here is derived from an EMBL/GenBank/DDBJ whole genome shotgun (WGS) entry which is preliminary data.</text>
</comment>
<dbReference type="RefSeq" id="WP_342853506.1">
    <property type="nucleotide sequence ID" value="NZ_JBBMRA010000001.1"/>
</dbReference>
<feature type="coiled-coil region" evidence="6">
    <location>
        <begin position="174"/>
        <end position="201"/>
    </location>
</feature>
<keyword evidence="3" id="KW-0812">Transmembrane</keyword>
<dbReference type="Gene3D" id="1.20.1600.10">
    <property type="entry name" value="Outer membrane efflux proteins (OEP)"/>
    <property type="match status" value="1"/>
</dbReference>